<protein>
    <recommendedName>
        <fullName evidence="5">META domain-containing protein</fullName>
    </recommendedName>
</protein>
<comment type="caution">
    <text evidence="3">The sequence shown here is derived from an EMBL/GenBank/DDBJ whole genome shotgun (WGS) entry which is preliminary data.</text>
</comment>
<proteinExistence type="predicted"/>
<evidence type="ECO:0000259" key="2">
    <source>
        <dbReference type="Pfam" id="PF03724"/>
    </source>
</evidence>
<dbReference type="SUPFAM" id="SSF53474">
    <property type="entry name" value="alpha/beta-Hydrolases"/>
    <property type="match status" value="1"/>
</dbReference>
<evidence type="ECO:0000313" key="3">
    <source>
        <dbReference type="EMBL" id="GHB78602.1"/>
    </source>
</evidence>
<dbReference type="Pfam" id="PF01764">
    <property type="entry name" value="Lipase_3"/>
    <property type="match status" value="1"/>
</dbReference>
<dbReference type="InterPro" id="IPR002921">
    <property type="entry name" value="Fungal_lipase-type"/>
</dbReference>
<dbReference type="InterPro" id="IPR053147">
    <property type="entry name" value="Hsp_HslJ-like"/>
</dbReference>
<sequence length="503" mass="56111">MQWFSNPNSRPELMKKWIVGGLWLVIFATSRLAAQGLHPGFDKAEYIEMLKLSAAFGDSAYVATFPKPERYDFIYRSPVVGLDNLWDLWISKDKNQPLAVISLRGTTANSVSWLGNFYAAMVPAKGGLDLGEKEKFPYQLADNPAAAVHVGWLVSMAILSKDIRPKIDSCYKAGIKDMIIMGHSQGGAIAYLLTAYLFDLQRKGDIPTDIRFKTYCSAAPKPGNLYFAYEYEAATQAGWAYNVVNSADWVPEVPLSIQTLDDFNVTNPFVGAKGIIKKQKLPKRVALNYVYNRLSKPSRRAQKNYQKYLGNIAAGMVQKNIEGYTPSEYVNTNNYVLTGNMIVLLADEEYYEKFPDSKEKIFAHHFHPPYLYLAQKLDLNASKTTASPTSLSGSWEANTVTGGPAPFDQLYPDKKPTLNFDLTANRVSGTTGCNQFSGPIKIDGKQIQFSDQMVMTRMMCPGEGEATFLKTLKSVNRFALSPDVKTLTLLNGDIAVMRFTRKD</sequence>
<dbReference type="EMBL" id="BMXF01000003">
    <property type="protein sequence ID" value="GHB78602.1"/>
    <property type="molecule type" value="Genomic_DNA"/>
</dbReference>
<keyword evidence="4" id="KW-1185">Reference proteome</keyword>
<dbReference type="Pfam" id="PF03724">
    <property type="entry name" value="META"/>
    <property type="match status" value="1"/>
</dbReference>
<organism evidence="3 4">
    <name type="scientific">Persicitalea jodogahamensis</name>
    <dbReference type="NCBI Taxonomy" id="402147"/>
    <lineage>
        <taxon>Bacteria</taxon>
        <taxon>Pseudomonadati</taxon>
        <taxon>Bacteroidota</taxon>
        <taxon>Cytophagia</taxon>
        <taxon>Cytophagales</taxon>
        <taxon>Spirosomataceae</taxon>
        <taxon>Persicitalea</taxon>
    </lineage>
</organism>
<evidence type="ECO:0008006" key="5">
    <source>
        <dbReference type="Google" id="ProtNLM"/>
    </source>
</evidence>
<name>A0A8J3G9X6_9BACT</name>
<dbReference type="CDD" id="cd00519">
    <property type="entry name" value="Lipase_3"/>
    <property type="match status" value="1"/>
</dbReference>
<dbReference type="PANTHER" id="PTHR35535:SF1">
    <property type="entry name" value="HEAT SHOCK PROTEIN HSLJ"/>
    <property type="match status" value="1"/>
</dbReference>
<feature type="domain" description="DUF306" evidence="2">
    <location>
        <begin position="392"/>
        <end position="499"/>
    </location>
</feature>
<evidence type="ECO:0000313" key="4">
    <source>
        <dbReference type="Proteomes" id="UP000598271"/>
    </source>
</evidence>
<dbReference type="InterPro" id="IPR029058">
    <property type="entry name" value="AB_hydrolase_fold"/>
</dbReference>
<dbReference type="Proteomes" id="UP000598271">
    <property type="component" value="Unassembled WGS sequence"/>
</dbReference>
<dbReference type="GO" id="GO:0006629">
    <property type="term" value="P:lipid metabolic process"/>
    <property type="evidence" value="ECO:0007669"/>
    <property type="project" value="InterPro"/>
</dbReference>
<dbReference type="InterPro" id="IPR038670">
    <property type="entry name" value="HslJ-like_sf"/>
</dbReference>
<dbReference type="InterPro" id="IPR005184">
    <property type="entry name" value="DUF306_Meta_HslJ"/>
</dbReference>
<dbReference type="PANTHER" id="PTHR35535">
    <property type="entry name" value="HEAT SHOCK PROTEIN HSLJ"/>
    <property type="match status" value="1"/>
</dbReference>
<gene>
    <name evidence="3" type="ORF">GCM10007390_36190</name>
</gene>
<accession>A0A8J3G9X6</accession>
<feature type="domain" description="Fungal lipase-type" evidence="1">
    <location>
        <begin position="100"/>
        <end position="255"/>
    </location>
</feature>
<evidence type="ECO:0000259" key="1">
    <source>
        <dbReference type="Pfam" id="PF01764"/>
    </source>
</evidence>
<dbReference type="Gene3D" id="3.40.50.1820">
    <property type="entry name" value="alpha/beta hydrolase"/>
    <property type="match status" value="1"/>
</dbReference>
<reference evidence="3 4" key="1">
    <citation type="journal article" date="2014" name="Int. J. Syst. Evol. Microbiol.">
        <title>Complete genome sequence of Corynebacterium casei LMG S-19264T (=DSM 44701T), isolated from a smear-ripened cheese.</title>
        <authorList>
            <consortium name="US DOE Joint Genome Institute (JGI-PGF)"/>
            <person name="Walter F."/>
            <person name="Albersmeier A."/>
            <person name="Kalinowski J."/>
            <person name="Ruckert C."/>
        </authorList>
    </citation>
    <scope>NUCLEOTIDE SEQUENCE [LARGE SCALE GENOMIC DNA]</scope>
    <source>
        <strain evidence="3 4">KCTC 12866</strain>
    </source>
</reference>
<dbReference type="AlphaFoldDB" id="A0A8J3G9X6"/>
<dbReference type="Gene3D" id="2.40.128.270">
    <property type="match status" value="1"/>
</dbReference>